<dbReference type="EMBL" id="HF547348">
    <property type="protein sequence ID" value="CCO06771.1"/>
    <property type="molecule type" value="Genomic_DNA"/>
</dbReference>
<evidence type="ECO:0000313" key="2">
    <source>
        <dbReference type="EMBL" id="CCO06771.1"/>
    </source>
</evidence>
<reference evidence="2" key="2">
    <citation type="submission" date="2012-12" db="EMBL/GenBank/DDBJ databases">
        <title>Region harboring genes involved in magnetosome formation of Candidatus Desulfamplus magnetosmortis.</title>
        <authorList>
            <person name="Lefevre C.T."/>
            <person name="Bazylinski D.A."/>
        </authorList>
    </citation>
    <scope>NUCLEOTIDE SEQUENCE</scope>
    <source>
        <strain evidence="2">BW-1</strain>
    </source>
</reference>
<dbReference type="InterPro" id="IPR029046">
    <property type="entry name" value="LolA/LolB/LppX"/>
</dbReference>
<gene>
    <name evidence="2" type="ORF">DEMABW1_80165</name>
    <name evidence="3" type="ORF">MTBBW1_80165</name>
</gene>
<dbReference type="SUPFAM" id="SSF89392">
    <property type="entry name" value="Prokaryotic lipoproteins and lipoprotein localization factors"/>
    <property type="match status" value="1"/>
</dbReference>
<sequence length="215" mass="24896">MNRVFCLSFSLLFVFVMIFFYCVPCSGLDLLSEIKDVEQRMDSVRTLSARFVQVKKMAMFEMPLEIRGTIHVDKPDRFAWKVEEPVEYSLVMDGKQMVKWDAESKKSTTISLNDNMMVDTAVSQIKKWFSGQYSDFLTDYDIVALSETPLSLRFQPKPENPASGIIEAVVVDFREDKRYLEQIRITEISGDDTLIRFEDIRINLPIESSVWTTAK</sequence>
<dbReference type="Gene3D" id="2.50.20.10">
    <property type="entry name" value="Lipoprotein localisation LolA/LolB/LppX"/>
    <property type="match status" value="1"/>
</dbReference>
<evidence type="ECO:0000313" key="3">
    <source>
        <dbReference type="EMBL" id="SLM32822.1"/>
    </source>
</evidence>
<reference evidence="2" key="1">
    <citation type="submission" date="2012-10" db="EMBL/GenBank/DDBJ databases">
        <authorList>
            <person name="Lefevre C."/>
        </authorList>
    </citation>
    <scope>NUCLEOTIDE SEQUENCE</scope>
    <source>
        <strain evidence="2">BW-1</strain>
    </source>
</reference>
<proteinExistence type="predicted"/>
<organism evidence="2">
    <name type="scientific">Desulfamplus magnetovallimortis</name>
    <dbReference type="NCBI Taxonomy" id="1246637"/>
    <lineage>
        <taxon>Bacteria</taxon>
        <taxon>Pseudomonadati</taxon>
        <taxon>Thermodesulfobacteriota</taxon>
        <taxon>Desulfobacteria</taxon>
        <taxon>Desulfobacterales</taxon>
        <taxon>Desulfobacteraceae</taxon>
        <taxon>Desulfamplus</taxon>
    </lineage>
</organism>
<dbReference type="RefSeq" id="WP_186441036.1">
    <property type="nucleotide sequence ID" value="NZ_LT828540.1"/>
</dbReference>
<dbReference type="EMBL" id="FWEV01000325">
    <property type="protein sequence ID" value="SLM32822.1"/>
    <property type="molecule type" value="Genomic_DNA"/>
</dbReference>
<evidence type="ECO:0000256" key="1">
    <source>
        <dbReference type="ARBA" id="ARBA00022729"/>
    </source>
</evidence>
<dbReference type="Pfam" id="PF03548">
    <property type="entry name" value="LolA"/>
    <property type="match status" value="1"/>
</dbReference>
<dbReference type="PANTHER" id="PTHR35869">
    <property type="entry name" value="OUTER-MEMBRANE LIPOPROTEIN CARRIER PROTEIN"/>
    <property type="match status" value="1"/>
</dbReference>
<evidence type="ECO:0008006" key="5">
    <source>
        <dbReference type="Google" id="ProtNLM"/>
    </source>
</evidence>
<dbReference type="STRING" id="1246637.MTBBW1_80165"/>
<accession>L0R728</accession>
<dbReference type="Proteomes" id="UP000191931">
    <property type="component" value="Unassembled WGS sequence"/>
</dbReference>
<keyword evidence="1" id="KW-0732">Signal</keyword>
<name>L0R728_9BACT</name>
<dbReference type="PANTHER" id="PTHR35869:SF1">
    <property type="entry name" value="OUTER-MEMBRANE LIPOPROTEIN CARRIER PROTEIN"/>
    <property type="match status" value="1"/>
</dbReference>
<dbReference type="CDD" id="cd16325">
    <property type="entry name" value="LolA"/>
    <property type="match status" value="1"/>
</dbReference>
<keyword evidence="4" id="KW-1185">Reference proteome</keyword>
<protein>
    <recommendedName>
        <fullName evidence="5">Outer membrane lipoprotein carrier protein LolA</fullName>
    </recommendedName>
</protein>
<reference evidence="3 4" key="3">
    <citation type="submission" date="2017-03" db="EMBL/GenBank/DDBJ databases">
        <authorList>
            <person name="Afonso C.L."/>
            <person name="Miller P.J."/>
            <person name="Scott M.A."/>
            <person name="Spackman E."/>
            <person name="Goraichik I."/>
            <person name="Dimitrov K.M."/>
            <person name="Suarez D.L."/>
            <person name="Swayne D.E."/>
        </authorList>
    </citation>
    <scope>NUCLEOTIDE SEQUENCE [LARGE SCALE GENOMIC DNA]</scope>
    <source>
        <strain evidence="3">PRJEB14757</strain>
    </source>
</reference>
<dbReference type="AlphaFoldDB" id="L0R728"/>
<evidence type="ECO:0000313" key="4">
    <source>
        <dbReference type="Proteomes" id="UP000191931"/>
    </source>
</evidence>
<dbReference type="InterPro" id="IPR004564">
    <property type="entry name" value="OM_lipoprot_carrier_LolA-like"/>
</dbReference>